<keyword evidence="3" id="KW-1185">Reference proteome</keyword>
<feature type="region of interest" description="Disordered" evidence="1">
    <location>
        <begin position="1"/>
        <end position="50"/>
    </location>
</feature>
<dbReference type="AlphaFoldDB" id="A0A8H4PHZ7"/>
<feature type="compositionally biased region" description="Polar residues" evidence="1">
    <location>
        <begin position="31"/>
        <end position="50"/>
    </location>
</feature>
<dbReference type="EMBL" id="JAADYS010000279">
    <property type="protein sequence ID" value="KAF4470881.1"/>
    <property type="molecule type" value="Genomic_DNA"/>
</dbReference>
<proteinExistence type="predicted"/>
<sequence length="173" mass="18914">MLGPGTRGPSATPMSEKQPRPPKTTLDSRHSPMTNSQRLGTGSWGATQLPSRRPGWNCAWAWAGLSRSGRWSGNRASADESGLGLQMPSCLTASGAHSIPESRDEAASMQGSTSERHPAQYLYNFFLLTASFVSYQIHHQTTQPSEQTDQSVHFFQAHECFSLSKLSTPSSFR</sequence>
<accession>A0A8H4PHZ7</accession>
<name>A0A8H4PHZ7_9HYPO</name>
<organism evidence="2 3">
    <name type="scientific">Fusarium albosuccineum</name>
    <dbReference type="NCBI Taxonomy" id="1237068"/>
    <lineage>
        <taxon>Eukaryota</taxon>
        <taxon>Fungi</taxon>
        <taxon>Dikarya</taxon>
        <taxon>Ascomycota</taxon>
        <taxon>Pezizomycotina</taxon>
        <taxon>Sordariomycetes</taxon>
        <taxon>Hypocreomycetidae</taxon>
        <taxon>Hypocreales</taxon>
        <taxon>Nectriaceae</taxon>
        <taxon>Fusarium</taxon>
        <taxon>Fusarium decemcellulare species complex</taxon>
    </lineage>
</organism>
<evidence type="ECO:0000313" key="2">
    <source>
        <dbReference type="EMBL" id="KAF4470881.1"/>
    </source>
</evidence>
<dbReference type="Proteomes" id="UP000554235">
    <property type="component" value="Unassembled WGS sequence"/>
</dbReference>
<reference evidence="2 3" key="1">
    <citation type="submission" date="2020-01" db="EMBL/GenBank/DDBJ databases">
        <title>Identification and distribution of gene clusters putatively required for synthesis of sphingolipid metabolism inhibitors in phylogenetically diverse species of the filamentous fungus Fusarium.</title>
        <authorList>
            <person name="Kim H.-S."/>
            <person name="Busman M."/>
            <person name="Brown D.W."/>
            <person name="Divon H."/>
            <person name="Uhlig S."/>
            <person name="Proctor R.H."/>
        </authorList>
    </citation>
    <scope>NUCLEOTIDE SEQUENCE [LARGE SCALE GENOMIC DNA]</scope>
    <source>
        <strain evidence="2 3">NRRL 20459</strain>
    </source>
</reference>
<evidence type="ECO:0000313" key="3">
    <source>
        <dbReference type="Proteomes" id="UP000554235"/>
    </source>
</evidence>
<comment type="caution">
    <text evidence="2">The sequence shown here is derived from an EMBL/GenBank/DDBJ whole genome shotgun (WGS) entry which is preliminary data.</text>
</comment>
<gene>
    <name evidence="2" type="ORF">FALBO_2202</name>
</gene>
<evidence type="ECO:0000256" key="1">
    <source>
        <dbReference type="SAM" id="MobiDB-lite"/>
    </source>
</evidence>
<protein>
    <submittedName>
        <fullName evidence="2">Uncharacterized protein</fullName>
    </submittedName>
</protein>